<organism evidence="3 4">
    <name type="scientific">Alteromonas oceani</name>
    <dbReference type="NCBI Taxonomy" id="2071609"/>
    <lineage>
        <taxon>Bacteria</taxon>
        <taxon>Pseudomonadati</taxon>
        <taxon>Pseudomonadota</taxon>
        <taxon>Gammaproteobacteria</taxon>
        <taxon>Alteromonadales</taxon>
        <taxon>Alteromonadaceae</taxon>
        <taxon>Alteromonas/Salinimonas group</taxon>
        <taxon>Alteromonas</taxon>
    </lineage>
</organism>
<evidence type="ECO:0000313" key="4">
    <source>
        <dbReference type="Proteomes" id="UP001595477"/>
    </source>
</evidence>
<proteinExistence type="predicted"/>
<name>A0ABV7JYU7_9ALTE</name>
<dbReference type="RefSeq" id="WP_123323658.1">
    <property type="nucleotide sequence ID" value="NZ_JBHRSX010000032.1"/>
</dbReference>
<dbReference type="InterPro" id="IPR013424">
    <property type="entry name" value="Ice-binding_C"/>
</dbReference>
<feature type="chain" id="PRO_5046123534" evidence="1">
    <location>
        <begin position="19"/>
        <end position="201"/>
    </location>
</feature>
<dbReference type="NCBIfam" id="TIGR02595">
    <property type="entry name" value="PEP_CTERM"/>
    <property type="match status" value="1"/>
</dbReference>
<gene>
    <name evidence="3" type="ORF">ACFOEW_13970</name>
</gene>
<keyword evidence="1" id="KW-0732">Signal</keyword>
<feature type="domain" description="Ice-binding protein C-terminal" evidence="2">
    <location>
        <begin position="176"/>
        <end position="198"/>
    </location>
</feature>
<keyword evidence="4" id="KW-1185">Reference proteome</keyword>
<dbReference type="Pfam" id="PF07589">
    <property type="entry name" value="PEP-CTERM"/>
    <property type="match status" value="1"/>
</dbReference>
<feature type="signal peptide" evidence="1">
    <location>
        <begin position="1"/>
        <end position="18"/>
    </location>
</feature>
<protein>
    <submittedName>
        <fullName evidence="3">PEP-CTERM sorting domain-containing protein</fullName>
    </submittedName>
</protein>
<evidence type="ECO:0000259" key="2">
    <source>
        <dbReference type="Pfam" id="PF07589"/>
    </source>
</evidence>
<dbReference type="Proteomes" id="UP001595477">
    <property type="component" value="Unassembled WGS sequence"/>
</dbReference>
<reference evidence="4" key="1">
    <citation type="journal article" date="2019" name="Int. J. Syst. Evol. Microbiol.">
        <title>The Global Catalogue of Microorganisms (GCM) 10K type strain sequencing project: providing services to taxonomists for standard genome sequencing and annotation.</title>
        <authorList>
            <consortium name="The Broad Institute Genomics Platform"/>
            <consortium name="The Broad Institute Genome Sequencing Center for Infectious Disease"/>
            <person name="Wu L."/>
            <person name="Ma J."/>
        </authorList>
    </citation>
    <scope>NUCLEOTIDE SEQUENCE [LARGE SCALE GENOMIC DNA]</scope>
    <source>
        <strain evidence="4">KCTC 52449</strain>
    </source>
</reference>
<evidence type="ECO:0000256" key="1">
    <source>
        <dbReference type="SAM" id="SignalP"/>
    </source>
</evidence>
<accession>A0ABV7JYU7</accession>
<comment type="caution">
    <text evidence="3">The sequence shown here is derived from an EMBL/GenBank/DDBJ whole genome shotgun (WGS) entry which is preliminary data.</text>
</comment>
<evidence type="ECO:0000313" key="3">
    <source>
        <dbReference type="EMBL" id="MFC3202921.1"/>
    </source>
</evidence>
<sequence>MRSLLVFVCCILATSANAGLITYSNETDFITDAGTSGTVIDFENATDVMPSFSESGVVFDTNGFESNDILLGDYAGTGSQQIYSNYFVNNLTISFLNTGINAFGTEIYSLYSASTISIDLFLSDNTIESLSIDSSDGYFGAILSGGTYVRQITMFSNSDQAEGLDNFYFTTTSVNSVPEPSTLGVLALTLAGMVFSRKRKS</sequence>
<dbReference type="EMBL" id="JBHRSX010000032">
    <property type="protein sequence ID" value="MFC3202921.1"/>
    <property type="molecule type" value="Genomic_DNA"/>
</dbReference>